<evidence type="ECO:0000256" key="7">
    <source>
        <dbReference type="ARBA" id="ARBA00022884"/>
    </source>
</evidence>
<evidence type="ECO:0000256" key="3">
    <source>
        <dbReference type="ARBA" id="ARBA00022630"/>
    </source>
</evidence>
<feature type="site" description="Interacts with tRNA; defines subfamily-specific binding signature" evidence="10">
    <location>
        <position position="314"/>
    </location>
</feature>
<name>A0A1I4X302_9GAMM</name>
<comment type="catalytic activity">
    <reaction evidence="10">
        <text>5,6-dihydrouridine(20a) in tRNA + NADP(+) = uridine(20a) in tRNA + NADPH + H(+)</text>
        <dbReference type="Rhea" id="RHEA:53344"/>
        <dbReference type="Rhea" id="RHEA-COMP:13535"/>
        <dbReference type="Rhea" id="RHEA-COMP:13536"/>
        <dbReference type="ChEBI" id="CHEBI:15378"/>
        <dbReference type="ChEBI" id="CHEBI:57783"/>
        <dbReference type="ChEBI" id="CHEBI:58349"/>
        <dbReference type="ChEBI" id="CHEBI:65315"/>
        <dbReference type="ChEBI" id="CHEBI:74443"/>
    </reaction>
</comment>
<evidence type="ECO:0000256" key="1">
    <source>
        <dbReference type="ARBA" id="ARBA00001917"/>
    </source>
</evidence>
<evidence type="ECO:0000259" key="14">
    <source>
        <dbReference type="Pfam" id="PF01207"/>
    </source>
</evidence>
<feature type="binding site" evidence="10 13">
    <location>
        <begin position="248"/>
        <end position="249"/>
    </location>
    <ligand>
        <name>FMN</name>
        <dbReference type="ChEBI" id="CHEBI:58210"/>
    </ligand>
</feature>
<dbReference type="Pfam" id="PF01207">
    <property type="entry name" value="Dus"/>
    <property type="match status" value="1"/>
</dbReference>
<evidence type="ECO:0000256" key="12">
    <source>
        <dbReference type="PIRSR" id="PIRSR006621-1"/>
    </source>
</evidence>
<dbReference type="InterPro" id="IPR004653">
    <property type="entry name" value="DusA"/>
</dbReference>
<comment type="similarity">
    <text evidence="11">Belongs to the dus family.</text>
</comment>
<dbReference type="GO" id="GO:0102264">
    <property type="term" value="F:tRNA-dihydrouridine20 synthase activity"/>
    <property type="evidence" value="ECO:0007669"/>
    <property type="project" value="UniProtKB-EC"/>
</dbReference>
<dbReference type="AlphaFoldDB" id="A0A1I4X302"/>
<dbReference type="FunFam" id="3.20.20.70:FF:000083">
    <property type="entry name" value="tRNA-dihydrouridine(20/20a) synthase"/>
    <property type="match status" value="1"/>
</dbReference>
<keyword evidence="13" id="KW-0547">Nucleotide-binding</keyword>
<dbReference type="Gene3D" id="3.20.20.70">
    <property type="entry name" value="Aldolase class I"/>
    <property type="match status" value="1"/>
</dbReference>
<dbReference type="Proteomes" id="UP000242222">
    <property type="component" value="Unassembled WGS sequence"/>
</dbReference>
<feature type="binding site" evidence="10 13">
    <location>
        <begin position="226"/>
        <end position="228"/>
    </location>
    <ligand>
        <name>FMN</name>
        <dbReference type="ChEBI" id="CHEBI:58210"/>
    </ligand>
</feature>
<protein>
    <recommendedName>
        <fullName evidence="10">tRNA-dihydrouridine(20/20a) synthase</fullName>
        <ecNumber evidence="10">1.3.1.91</ecNumber>
    </recommendedName>
    <alternativeName>
        <fullName evidence="10">U20-specific dihydrouridine synthase</fullName>
        <shortName evidence="10">U20-specific Dus</shortName>
    </alternativeName>
    <alternativeName>
        <fullName evidence="10">tRNA-dihydrouridine synthase A</fullName>
    </alternativeName>
</protein>
<comment type="cofactor">
    <cofactor evidence="1 10 11 13">
        <name>FMN</name>
        <dbReference type="ChEBI" id="CHEBI:58210"/>
    </cofactor>
</comment>
<dbReference type="HAMAP" id="MF_02041">
    <property type="entry name" value="DusA_subfam"/>
    <property type="match status" value="1"/>
</dbReference>
<dbReference type="STRING" id="1367852.SAMN05216516_103236"/>
<keyword evidence="7 10" id="KW-0694">RNA-binding</keyword>
<feature type="site" description="Interacts with tRNA; defines subfamily-specific binding signature" evidence="10">
    <location>
        <position position="317"/>
    </location>
</feature>
<dbReference type="InterPro" id="IPR001269">
    <property type="entry name" value="DUS_fam"/>
</dbReference>
<evidence type="ECO:0000256" key="13">
    <source>
        <dbReference type="PIRSR" id="PIRSR006621-2"/>
    </source>
</evidence>
<evidence type="ECO:0000313" key="16">
    <source>
        <dbReference type="Proteomes" id="UP000242222"/>
    </source>
</evidence>
<feature type="binding site" evidence="10 13">
    <location>
        <position position="84"/>
    </location>
    <ligand>
        <name>FMN</name>
        <dbReference type="ChEBI" id="CHEBI:58210"/>
    </ligand>
</feature>
<keyword evidence="16" id="KW-1185">Reference proteome</keyword>
<dbReference type="PANTHER" id="PTHR42907:SF1">
    <property type="entry name" value="FMN-LINKED OXIDOREDUCTASES SUPERFAMILY PROTEIN"/>
    <property type="match status" value="1"/>
</dbReference>
<keyword evidence="2 10" id="KW-0820">tRNA-binding</keyword>
<sequence>MHENRESPNPHQSSVTRGMMPKFTSQRFSVAPMLDWTDRHCRYFHRQLTRQALLYSEMVTTGAIIHGKGDYLAWNEQEQPVALQLGGSDPVALAQCAHLAELRGYHQINLNVGCPSDRVQNGRFGACLMAEAVLVADCMKAMRDKVSIPVTVKTRIGIDEQDSYEFLCDFIDTVAGHGECDTFIIHARKAWLSGLSPKENREIPPLDYPRVYQLKRDFPHLTIAINGGIKSLQEAQRHLQQLDGVMIGREAYQNPGLLAGVDSALFGDDSPAVNPLDVVRAMFPYIECELSRGTWLGHITRHMLGLFQGIPGARQWRRHLSENAHKPGADVSVVEKALSMVADRQPLVDRV</sequence>
<evidence type="ECO:0000256" key="9">
    <source>
        <dbReference type="ARBA" id="ARBA00058013"/>
    </source>
</evidence>
<dbReference type="InterPro" id="IPR035587">
    <property type="entry name" value="DUS-like_FMN-bd"/>
</dbReference>
<dbReference type="SUPFAM" id="SSF51395">
    <property type="entry name" value="FMN-linked oxidoreductases"/>
    <property type="match status" value="1"/>
</dbReference>
<dbReference type="PROSITE" id="PS01136">
    <property type="entry name" value="UPF0034"/>
    <property type="match status" value="1"/>
</dbReference>
<evidence type="ECO:0000256" key="6">
    <source>
        <dbReference type="ARBA" id="ARBA00022857"/>
    </source>
</evidence>
<evidence type="ECO:0000256" key="10">
    <source>
        <dbReference type="HAMAP-Rule" id="MF_02041"/>
    </source>
</evidence>
<dbReference type="CDD" id="cd02801">
    <property type="entry name" value="DUS_like_FMN"/>
    <property type="match status" value="1"/>
</dbReference>
<feature type="active site" description="Proton donor" evidence="10 12">
    <location>
        <position position="114"/>
    </location>
</feature>
<evidence type="ECO:0000256" key="11">
    <source>
        <dbReference type="PIRNR" id="PIRNR006621"/>
    </source>
</evidence>
<evidence type="ECO:0000256" key="4">
    <source>
        <dbReference type="ARBA" id="ARBA00022643"/>
    </source>
</evidence>
<organism evidence="15 16">
    <name type="scientific">Izhakiella capsodis</name>
    <dbReference type="NCBI Taxonomy" id="1367852"/>
    <lineage>
        <taxon>Bacteria</taxon>
        <taxon>Pseudomonadati</taxon>
        <taxon>Pseudomonadota</taxon>
        <taxon>Gammaproteobacteria</taxon>
        <taxon>Enterobacterales</taxon>
        <taxon>Erwiniaceae</taxon>
        <taxon>Izhakiella</taxon>
    </lineage>
</organism>
<dbReference type="GO" id="GO:0010181">
    <property type="term" value="F:FMN binding"/>
    <property type="evidence" value="ECO:0007669"/>
    <property type="project" value="UniProtKB-UniRule"/>
</dbReference>
<dbReference type="InterPro" id="IPR018517">
    <property type="entry name" value="tRNA_hU_synthase_CS"/>
</dbReference>
<dbReference type="GO" id="GO:0050660">
    <property type="term" value="F:flavin adenine dinucleotide binding"/>
    <property type="evidence" value="ECO:0007669"/>
    <property type="project" value="InterPro"/>
</dbReference>
<keyword evidence="5 10" id="KW-0819">tRNA processing</keyword>
<comment type="catalytic activity">
    <reaction evidence="10">
        <text>5,6-dihydrouridine(20a) in tRNA + NAD(+) = uridine(20a) in tRNA + NADH + H(+)</text>
        <dbReference type="Rhea" id="RHEA:53348"/>
        <dbReference type="Rhea" id="RHEA-COMP:13535"/>
        <dbReference type="Rhea" id="RHEA-COMP:13536"/>
        <dbReference type="ChEBI" id="CHEBI:15378"/>
        <dbReference type="ChEBI" id="CHEBI:57540"/>
        <dbReference type="ChEBI" id="CHEBI:57945"/>
        <dbReference type="ChEBI" id="CHEBI:65315"/>
        <dbReference type="ChEBI" id="CHEBI:74443"/>
    </reaction>
</comment>
<keyword evidence="8 10" id="KW-0560">Oxidoreductase</keyword>
<feature type="site" description="Interacts with tRNA" evidence="10">
    <location>
        <position position="201"/>
    </location>
</feature>
<dbReference type="GO" id="GO:0000049">
    <property type="term" value="F:tRNA binding"/>
    <property type="evidence" value="ECO:0007669"/>
    <property type="project" value="UniProtKB-UniRule"/>
</dbReference>
<evidence type="ECO:0000313" key="15">
    <source>
        <dbReference type="EMBL" id="SFN19786.1"/>
    </source>
</evidence>
<evidence type="ECO:0000256" key="5">
    <source>
        <dbReference type="ARBA" id="ARBA00022694"/>
    </source>
</evidence>
<comment type="similarity">
    <text evidence="10">Belongs to the Dus family. DusA subfamily.</text>
</comment>
<keyword evidence="4 10" id="KW-0288">FMN</keyword>
<feature type="domain" description="DUS-like FMN-binding" evidence="14">
    <location>
        <begin position="30"/>
        <end position="336"/>
    </location>
</feature>
<proteinExistence type="inferred from homology"/>
<feature type="binding site" evidence="10 13">
    <location>
        <position position="186"/>
    </location>
    <ligand>
        <name>FMN</name>
        <dbReference type="ChEBI" id="CHEBI:58210"/>
    </ligand>
</feature>
<comment type="function">
    <text evidence="9 10">Catalyzes the synthesis of 5,6-dihydrouridine (D), a modified base found in the D-loop of most tRNAs, via the reduction of the C5-C6 double bond in target uridines. Specifically modifies U20 and U20a in tRNAs.</text>
</comment>
<dbReference type="InterPro" id="IPR013785">
    <property type="entry name" value="Aldolase_TIM"/>
</dbReference>
<keyword evidence="3 10" id="KW-0285">Flavoprotein</keyword>
<dbReference type="GO" id="GO:0102266">
    <property type="term" value="F:tRNA-dihydrouridine20a synthase activity"/>
    <property type="evidence" value="ECO:0007669"/>
    <property type="project" value="RHEA"/>
</dbReference>
<feature type="site" description="Interacts with tRNA" evidence="10">
    <location>
        <position position="111"/>
    </location>
</feature>
<dbReference type="EC" id="1.3.1.91" evidence="10"/>
<dbReference type="FunFam" id="1.20.120.1460:FF:000001">
    <property type="entry name" value="tRNA-dihydrouridine(20/20a) synthase"/>
    <property type="match status" value="1"/>
</dbReference>
<keyword evidence="6 10" id="KW-0521">NADP</keyword>
<accession>A0A1I4X302</accession>
<dbReference type="NCBIfam" id="NF008774">
    <property type="entry name" value="PRK11815.1"/>
    <property type="match status" value="1"/>
</dbReference>
<gene>
    <name evidence="10" type="primary">dusA</name>
    <name evidence="15" type="ORF">SAMN05216516_103236</name>
</gene>
<evidence type="ECO:0000256" key="2">
    <source>
        <dbReference type="ARBA" id="ARBA00022555"/>
    </source>
</evidence>
<reference evidence="16" key="1">
    <citation type="submission" date="2016-10" db="EMBL/GenBank/DDBJ databases">
        <authorList>
            <person name="Varghese N."/>
            <person name="Submissions S."/>
        </authorList>
    </citation>
    <scope>NUCLEOTIDE SEQUENCE [LARGE SCALE GENOMIC DNA]</scope>
    <source>
        <strain evidence="16">N6PO6</strain>
    </source>
</reference>
<comment type="catalytic activity">
    <reaction evidence="10">
        <text>5,6-dihydrouridine(20) in tRNA + NAD(+) = uridine(20) in tRNA + NADH + H(+)</text>
        <dbReference type="Rhea" id="RHEA:53340"/>
        <dbReference type="Rhea" id="RHEA-COMP:13533"/>
        <dbReference type="Rhea" id="RHEA-COMP:13534"/>
        <dbReference type="ChEBI" id="CHEBI:15378"/>
        <dbReference type="ChEBI" id="CHEBI:57540"/>
        <dbReference type="ChEBI" id="CHEBI:57945"/>
        <dbReference type="ChEBI" id="CHEBI:65315"/>
        <dbReference type="ChEBI" id="CHEBI:74443"/>
        <dbReference type="EC" id="1.3.1.91"/>
    </reaction>
</comment>
<dbReference type="PANTHER" id="PTHR42907">
    <property type="entry name" value="FMN-LINKED OXIDOREDUCTASES SUPERFAMILY PROTEIN"/>
    <property type="match status" value="1"/>
</dbReference>
<feature type="binding site" evidence="10 13">
    <location>
        <position position="153"/>
    </location>
    <ligand>
        <name>FMN</name>
        <dbReference type="ChEBI" id="CHEBI:58210"/>
    </ligand>
</feature>
<dbReference type="Gene3D" id="1.20.120.1460">
    <property type="match status" value="1"/>
</dbReference>
<dbReference type="PIRSF" id="PIRSF006621">
    <property type="entry name" value="Dus"/>
    <property type="match status" value="1"/>
</dbReference>
<dbReference type="NCBIfam" id="TIGR00742">
    <property type="entry name" value="yjbN"/>
    <property type="match status" value="1"/>
</dbReference>
<comment type="catalytic activity">
    <reaction evidence="10">
        <text>5,6-dihydrouridine(20) in tRNA + NADP(+) = uridine(20) in tRNA + NADPH + H(+)</text>
        <dbReference type="Rhea" id="RHEA:53336"/>
        <dbReference type="Rhea" id="RHEA-COMP:13533"/>
        <dbReference type="Rhea" id="RHEA-COMP:13534"/>
        <dbReference type="ChEBI" id="CHEBI:15378"/>
        <dbReference type="ChEBI" id="CHEBI:57783"/>
        <dbReference type="ChEBI" id="CHEBI:58349"/>
        <dbReference type="ChEBI" id="CHEBI:65315"/>
        <dbReference type="ChEBI" id="CHEBI:74443"/>
        <dbReference type="EC" id="1.3.1.91"/>
    </reaction>
</comment>
<feature type="binding site" evidence="10">
    <location>
        <begin position="32"/>
        <end position="34"/>
    </location>
    <ligand>
        <name>FMN</name>
        <dbReference type="ChEBI" id="CHEBI:58210"/>
    </ligand>
</feature>
<dbReference type="EMBL" id="FOVC01000003">
    <property type="protein sequence ID" value="SFN19786.1"/>
    <property type="molecule type" value="Genomic_DNA"/>
</dbReference>
<feature type="site" description="Interacts with tRNA; defines subfamily-specific binding signature" evidence="10">
    <location>
        <position position="198"/>
    </location>
</feature>
<evidence type="ECO:0000256" key="8">
    <source>
        <dbReference type="ARBA" id="ARBA00023002"/>
    </source>
</evidence>